<dbReference type="AlphaFoldDB" id="A0A3B0PKW8"/>
<accession>A0A3B0PKW8</accession>
<gene>
    <name evidence="1" type="ORF">NCTC10132_00664</name>
</gene>
<evidence type="ECO:0000313" key="1">
    <source>
        <dbReference type="EMBL" id="SYV97299.1"/>
    </source>
</evidence>
<organism evidence="1 2">
    <name type="scientific">Mycoplasmopsis edwardii</name>
    <dbReference type="NCBI Taxonomy" id="53558"/>
    <lineage>
        <taxon>Bacteria</taxon>
        <taxon>Bacillati</taxon>
        <taxon>Mycoplasmatota</taxon>
        <taxon>Mycoplasmoidales</taxon>
        <taxon>Metamycoplasmataceae</taxon>
        <taxon>Mycoplasmopsis</taxon>
    </lineage>
</organism>
<dbReference type="KEGG" id="medw:NCTC10132_00664"/>
<protein>
    <submittedName>
        <fullName evidence="1">Uncharacterized protein</fullName>
    </submittedName>
</protein>
<sequence>MQPNGKYFKANYNEETRVLTIEYKVSNNNVPADKVFVQEIQIPVSKAAAN</sequence>
<name>A0A3B0PKW8_9BACT</name>
<dbReference type="EMBL" id="LS991951">
    <property type="protein sequence ID" value="SYV97299.1"/>
    <property type="molecule type" value="Genomic_DNA"/>
</dbReference>
<dbReference type="Proteomes" id="UP000257559">
    <property type="component" value="Chromosome"/>
</dbReference>
<keyword evidence="2" id="KW-1185">Reference proteome</keyword>
<proteinExistence type="predicted"/>
<evidence type="ECO:0000313" key="2">
    <source>
        <dbReference type="Proteomes" id="UP000257559"/>
    </source>
</evidence>
<reference evidence="2" key="1">
    <citation type="submission" date="2018-06" db="EMBL/GenBank/DDBJ databases">
        <authorList>
            <consortium name="Pathogen Informatics"/>
        </authorList>
    </citation>
    <scope>NUCLEOTIDE SEQUENCE [LARGE SCALE GENOMIC DNA]</scope>
    <source>
        <strain evidence="2">NCTC10132</strain>
    </source>
</reference>